<protein>
    <recommendedName>
        <fullName evidence="3">TIGR02646 family protein</fullName>
    </recommendedName>
</protein>
<dbReference type="RefSeq" id="WP_002661070.1">
    <property type="nucleotide sequence ID" value="NZ_JH719942.1"/>
</dbReference>
<name>J0PBN6_9BACT</name>
<dbReference type="HOGENOM" id="CLU_1085542_0_0_10"/>
<dbReference type="Proteomes" id="UP000005113">
    <property type="component" value="Unassembled WGS sequence"/>
</dbReference>
<evidence type="ECO:0000313" key="1">
    <source>
        <dbReference type="EMBL" id="EJF55057.1"/>
    </source>
</evidence>
<accession>J0PBN6</accession>
<evidence type="ECO:0000313" key="2">
    <source>
        <dbReference type="Proteomes" id="UP000005113"/>
    </source>
</evidence>
<dbReference type="OrthoDB" id="5918473at2"/>
<sequence length="296" mass="34471">MIPVQKKPLSIPAKLSSESCLNNRRQIIGPPINKGKISAYYYGDTSVKEKLNELYYNKCAYCESLLDGFDVEHYRPKKGVTENTTHPGYYWLAYEWTNLLPACISCNQRQKGNHFPVNNSHKTIPSCNHLSEIIESDQKLNELYLSQEVPLLLHPEEQNFDPFDYFDFNLETAAIIVKKDLSKTDLKYKRADATIKIIGLDRDYLKTRRANIIIALSNEFLFHLSQLATGKIQLPDLQTIFYRLLAKLESNSQVNNEYAFFWQYLKTNALYLINLSVNNFIPDPRFQNLLIRRFQK</sequence>
<reference evidence="2" key="1">
    <citation type="journal article" date="2012" name="Stand. Genomic Sci.">
        <title>Permanent draft genome sequence of the gliding predator Saprospira grandis strain Sa g1 (= HR1).</title>
        <authorList>
            <person name="Mavromatis K."/>
            <person name="Chertkov O."/>
            <person name="Lapidus A."/>
            <person name="Nolan M."/>
            <person name="Lucas S."/>
            <person name="Tice H."/>
            <person name="Del Rio T.G."/>
            <person name="Cheng J.F."/>
            <person name="Han C."/>
            <person name="Tapia R."/>
            <person name="Bruce D."/>
            <person name="Goodwin L.A."/>
            <person name="Pitluck S."/>
            <person name="Huntemann M."/>
            <person name="Liolios K."/>
            <person name="Pagani I."/>
            <person name="Ivanova N."/>
            <person name="Mikhailova N."/>
            <person name="Pati A."/>
            <person name="Chen A."/>
            <person name="Palaniappan K."/>
            <person name="Land M."/>
            <person name="Brambilla E.M."/>
            <person name="Rohde M."/>
            <person name="Spring S."/>
            <person name="Goker M."/>
            <person name="Detter J.C."/>
            <person name="Bristow J."/>
            <person name="Eisen J.A."/>
            <person name="Markowitz V."/>
            <person name="Hugenholtz P."/>
            <person name="Kyrpides N.C."/>
            <person name="Klenk H.P."/>
            <person name="Woyke T."/>
        </authorList>
    </citation>
    <scope>NUCLEOTIDE SEQUENCE [LARGE SCALE GENOMIC DNA]</scope>
    <source>
        <strain evidence="2">DSM 2844</strain>
    </source>
</reference>
<proteinExistence type="predicted"/>
<dbReference type="EMBL" id="JH719942">
    <property type="protein sequence ID" value="EJF55057.1"/>
    <property type="molecule type" value="Genomic_DNA"/>
</dbReference>
<dbReference type="Gene3D" id="1.10.30.50">
    <property type="match status" value="1"/>
</dbReference>
<dbReference type="AlphaFoldDB" id="J0PBN6"/>
<organism evidence="1 2">
    <name type="scientific">Saprospira grandis DSM 2844</name>
    <dbReference type="NCBI Taxonomy" id="694433"/>
    <lineage>
        <taxon>Bacteria</taxon>
        <taxon>Pseudomonadati</taxon>
        <taxon>Bacteroidota</taxon>
        <taxon>Saprospiria</taxon>
        <taxon>Saprospirales</taxon>
        <taxon>Saprospiraceae</taxon>
        <taxon>Saprospira</taxon>
    </lineage>
</organism>
<evidence type="ECO:0008006" key="3">
    <source>
        <dbReference type="Google" id="ProtNLM"/>
    </source>
</evidence>
<gene>
    <name evidence="1" type="ORF">SapgrDRAFT_3417</name>
</gene>